<accession>A0A183ISN1</accession>
<organism evidence="16">
    <name type="scientific">Soboliphyme baturini</name>
    <dbReference type="NCBI Taxonomy" id="241478"/>
    <lineage>
        <taxon>Eukaryota</taxon>
        <taxon>Metazoa</taxon>
        <taxon>Ecdysozoa</taxon>
        <taxon>Nematoda</taxon>
        <taxon>Enoplea</taxon>
        <taxon>Dorylaimia</taxon>
        <taxon>Dioctophymatida</taxon>
        <taxon>Dioctophymatoidea</taxon>
        <taxon>Soboliphymatidae</taxon>
        <taxon>Soboliphyme</taxon>
    </lineage>
</organism>
<evidence type="ECO:0000259" key="13">
    <source>
        <dbReference type="Pfam" id="PF13733"/>
    </source>
</evidence>
<dbReference type="InterPro" id="IPR003859">
    <property type="entry name" value="Galactosyl_T"/>
</dbReference>
<dbReference type="Pfam" id="PF02709">
    <property type="entry name" value="Glyco_transf_7C"/>
    <property type="match status" value="1"/>
</dbReference>
<evidence type="ECO:0000256" key="7">
    <source>
        <dbReference type="ARBA" id="ARBA00022968"/>
    </source>
</evidence>
<reference evidence="14 15" key="2">
    <citation type="submission" date="2018-11" db="EMBL/GenBank/DDBJ databases">
        <authorList>
            <consortium name="Pathogen Informatics"/>
        </authorList>
    </citation>
    <scope>NUCLEOTIDE SEQUENCE [LARGE SCALE GENOMIC DNA]</scope>
</reference>
<evidence type="ECO:0000256" key="3">
    <source>
        <dbReference type="ARBA" id="ARBA00005735"/>
    </source>
</evidence>
<dbReference type="InterPro" id="IPR027791">
    <property type="entry name" value="Galactosyl_T_C"/>
</dbReference>
<comment type="similarity">
    <text evidence="3">Belongs to the glycosyltransferase 7 family.</text>
</comment>
<keyword evidence="15" id="KW-1185">Reference proteome</keyword>
<keyword evidence="11" id="KW-0732">Signal</keyword>
<dbReference type="PANTHER" id="PTHR19300">
    <property type="entry name" value="BETA-1,4-GALACTOSYLTRANSFERASE"/>
    <property type="match status" value="1"/>
</dbReference>
<feature type="signal peptide" evidence="11">
    <location>
        <begin position="1"/>
        <end position="17"/>
    </location>
</feature>
<dbReference type="PANTHER" id="PTHR19300:SF46">
    <property type="entry name" value="BETA-1,4-N-ACETYLGALACTOSAMINYLTRANSFERASE"/>
    <property type="match status" value="1"/>
</dbReference>
<dbReference type="GO" id="GO:0033842">
    <property type="term" value="F:N-acetyl-beta-glucosaminyl-derivative 4-beta-N-acetylgalactosaminyltransferase activity"/>
    <property type="evidence" value="ECO:0007669"/>
    <property type="project" value="TreeGrafter"/>
</dbReference>
<feature type="chain" id="PRO_5043140179" evidence="11">
    <location>
        <begin position="18"/>
        <end position="259"/>
    </location>
</feature>
<dbReference type="Pfam" id="PF13733">
    <property type="entry name" value="Glyco_transf_7N"/>
    <property type="match status" value="1"/>
</dbReference>
<comment type="subcellular location">
    <subcellularLocation>
        <location evidence="1">Membrane</location>
        <topology evidence="1">Single-pass type II membrane protein</topology>
    </subcellularLocation>
</comment>
<keyword evidence="4" id="KW-0328">Glycosyltransferase</keyword>
<dbReference type="InterPro" id="IPR029044">
    <property type="entry name" value="Nucleotide-diphossugar_trans"/>
</dbReference>
<name>A0A183ISN1_9BILA</name>
<evidence type="ECO:0000256" key="8">
    <source>
        <dbReference type="ARBA" id="ARBA00022989"/>
    </source>
</evidence>
<feature type="domain" description="Galactosyltransferase C-terminal" evidence="12">
    <location>
        <begin position="138"/>
        <end position="213"/>
    </location>
</feature>
<protein>
    <submittedName>
        <fullName evidence="16">Glyco_transf_7N domain-containing protein</fullName>
    </submittedName>
</protein>
<dbReference type="WBParaSite" id="SBAD_0000688601-mRNA-1">
    <property type="protein sequence ID" value="SBAD_0000688601-mRNA-1"/>
    <property type="gene ID" value="SBAD_0000688601"/>
</dbReference>
<dbReference type="InterPro" id="IPR027995">
    <property type="entry name" value="Galactosyl_T_N"/>
</dbReference>
<dbReference type="GO" id="GO:0005794">
    <property type="term" value="C:Golgi apparatus"/>
    <property type="evidence" value="ECO:0007669"/>
    <property type="project" value="TreeGrafter"/>
</dbReference>
<dbReference type="Proteomes" id="UP000270296">
    <property type="component" value="Unassembled WGS sequence"/>
</dbReference>
<sequence length="259" mass="30068">MTFSLLHFRILVGRISMAYFLISHLKEEEIACDHQELRPGGEWKPNDCVAIVIPYRDRKSHLVRLLAYLIPVLQRQRLDFRFIVAEQYGQGVFNKGRIMNAAFTLADALHVDCVIFHDVDLFPQDDRNLYSCADSPLHLGAYVSTLGYELPYYDLVGGVLALSAYHFKSVNGFSNMFWQWGGEDDDMGRRLVEHNYTIHRPPVEYGAYTMIKHVKRQRSLLEINLCFSYIVIVLKIYLKPLYYHMFIDVGNAPRQWLAG</sequence>
<dbReference type="GO" id="GO:0008378">
    <property type="term" value="F:galactosyltransferase activity"/>
    <property type="evidence" value="ECO:0007669"/>
    <property type="project" value="TreeGrafter"/>
</dbReference>
<dbReference type="Gene3D" id="3.90.550.10">
    <property type="entry name" value="Spore Coat Polysaccharide Biosynthesis Protein SpsA, Chain A"/>
    <property type="match status" value="1"/>
</dbReference>
<dbReference type="GO" id="GO:0005975">
    <property type="term" value="P:carbohydrate metabolic process"/>
    <property type="evidence" value="ECO:0007669"/>
    <property type="project" value="InterPro"/>
</dbReference>
<dbReference type="GO" id="GO:0006688">
    <property type="term" value="P:glycosphingolipid biosynthetic process"/>
    <property type="evidence" value="ECO:0007669"/>
    <property type="project" value="TreeGrafter"/>
</dbReference>
<dbReference type="UniPathway" id="UPA00378"/>
<evidence type="ECO:0000256" key="1">
    <source>
        <dbReference type="ARBA" id="ARBA00004606"/>
    </source>
</evidence>
<dbReference type="PRINTS" id="PR02050">
    <property type="entry name" value="B14GALTRFASE"/>
</dbReference>
<evidence type="ECO:0000313" key="16">
    <source>
        <dbReference type="WBParaSite" id="SBAD_0000688601-mRNA-1"/>
    </source>
</evidence>
<keyword evidence="10" id="KW-0325">Glycoprotein</keyword>
<keyword evidence="8" id="KW-1133">Transmembrane helix</keyword>
<evidence type="ECO:0000256" key="4">
    <source>
        <dbReference type="ARBA" id="ARBA00022676"/>
    </source>
</evidence>
<evidence type="ECO:0000256" key="10">
    <source>
        <dbReference type="ARBA" id="ARBA00023180"/>
    </source>
</evidence>
<evidence type="ECO:0000256" key="5">
    <source>
        <dbReference type="ARBA" id="ARBA00022679"/>
    </source>
</evidence>
<keyword evidence="7" id="KW-0735">Signal-anchor</keyword>
<dbReference type="AlphaFoldDB" id="A0A183ISN1"/>
<reference evidence="16" key="1">
    <citation type="submission" date="2016-06" db="UniProtKB">
        <authorList>
            <consortium name="WormBaseParasite"/>
        </authorList>
    </citation>
    <scope>IDENTIFICATION</scope>
</reference>
<comment type="pathway">
    <text evidence="2">Protein modification; protein glycosylation.</text>
</comment>
<gene>
    <name evidence="14" type="ORF">SBAD_LOCUS6628</name>
</gene>
<evidence type="ECO:0000256" key="6">
    <source>
        <dbReference type="ARBA" id="ARBA00022692"/>
    </source>
</evidence>
<feature type="domain" description="Galactosyltransferase N-terminal" evidence="13">
    <location>
        <begin position="12"/>
        <end position="132"/>
    </location>
</feature>
<evidence type="ECO:0000256" key="2">
    <source>
        <dbReference type="ARBA" id="ARBA00004922"/>
    </source>
</evidence>
<evidence type="ECO:0000256" key="11">
    <source>
        <dbReference type="SAM" id="SignalP"/>
    </source>
</evidence>
<evidence type="ECO:0000313" key="15">
    <source>
        <dbReference type="Proteomes" id="UP000270296"/>
    </source>
</evidence>
<evidence type="ECO:0000256" key="9">
    <source>
        <dbReference type="ARBA" id="ARBA00023136"/>
    </source>
</evidence>
<evidence type="ECO:0000313" key="14">
    <source>
        <dbReference type="EMBL" id="VDP10452.1"/>
    </source>
</evidence>
<dbReference type="EMBL" id="UZAM01009911">
    <property type="protein sequence ID" value="VDP10452.1"/>
    <property type="molecule type" value="Genomic_DNA"/>
</dbReference>
<keyword evidence="5" id="KW-0808">Transferase</keyword>
<dbReference type="GO" id="GO:0016020">
    <property type="term" value="C:membrane"/>
    <property type="evidence" value="ECO:0007669"/>
    <property type="project" value="UniProtKB-SubCell"/>
</dbReference>
<keyword evidence="6" id="KW-0812">Transmembrane</keyword>
<dbReference type="SUPFAM" id="SSF53448">
    <property type="entry name" value="Nucleotide-diphospho-sugar transferases"/>
    <property type="match status" value="1"/>
</dbReference>
<evidence type="ECO:0000259" key="12">
    <source>
        <dbReference type="Pfam" id="PF02709"/>
    </source>
</evidence>
<keyword evidence="9" id="KW-0472">Membrane</keyword>
<dbReference type="OrthoDB" id="10038994at2759"/>
<proteinExistence type="inferred from homology"/>